<protein>
    <submittedName>
        <fullName evidence="2">DUF397 domain-containing protein</fullName>
    </submittedName>
</protein>
<feature type="domain" description="DUF397" evidence="1">
    <location>
        <begin position="3"/>
        <end position="43"/>
    </location>
</feature>
<dbReference type="AlphaFoldDB" id="A0A6M6JTZ0"/>
<name>A0A6M6JTZ0_9PSEU</name>
<dbReference type="Proteomes" id="UP000505377">
    <property type="component" value="Chromosome"/>
</dbReference>
<dbReference type="EMBL" id="CP053564">
    <property type="protein sequence ID" value="QJY50536.1"/>
    <property type="molecule type" value="Genomic_DNA"/>
</dbReference>
<dbReference type="Pfam" id="PF04149">
    <property type="entry name" value="DUF397"/>
    <property type="match status" value="1"/>
</dbReference>
<organism evidence="2 3">
    <name type="scientific">Pseudonocardia broussonetiae</name>
    <dbReference type="NCBI Taxonomy" id="2736640"/>
    <lineage>
        <taxon>Bacteria</taxon>
        <taxon>Bacillati</taxon>
        <taxon>Actinomycetota</taxon>
        <taxon>Actinomycetes</taxon>
        <taxon>Pseudonocardiales</taxon>
        <taxon>Pseudonocardiaceae</taxon>
        <taxon>Pseudonocardia</taxon>
    </lineage>
</organism>
<keyword evidence="3" id="KW-1185">Reference proteome</keyword>
<dbReference type="KEGG" id="pbro:HOP40_10530"/>
<sequence>MGGGACVELATDGEAFALRDSKDPTVHLHYTYQEIEAFILGAKNGDFDSFLR</sequence>
<dbReference type="InterPro" id="IPR007278">
    <property type="entry name" value="DUF397"/>
</dbReference>
<accession>A0A6M6JTZ0</accession>
<evidence type="ECO:0000259" key="1">
    <source>
        <dbReference type="Pfam" id="PF04149"/>
    </source>
</evidence>
<reference evidence="2 3" key="1">
    <citation type="submission" date="2020-05" db="EMBL/GenBank/DDBJ databases">
        <authorList>
            <person name="Mo P."/>
        </authorList>
    </citation>
    <scope>NUCLEOTIDE SEQUENCE [LARGE SCALE GENOMIC DNA]</scope>
    <source>
        <strain evidence="2 3">Gen01</strain>
    </source>
</reference>
<proteinExistence type="predicted"/>
<evidence type="ECO:0000313" key="2">
    <source>
        <dbReference type="EMBL" id="QJY50536.1"/>
    </source>
</evidence>
<evidence type="ECO:0000313" key="3">
    <source>
        <dbReference type="Proteomes" id="UP000505377"/>
    </source>
</evidence>
<gene>
    <name evidence="2" type="ORF">HOP40_10530</name>
</gene>